<feature type="compositionally biased region" description="Pro residues" evidence="1">
    <location>
        <begin position="35"/>
        <end position="48"/>
    </location>
</feature>
<keyword evidence="3" id="KW-1185">Reference proteome</keyword>
<gene>
    <name evidence="2" type="ORF">PaG_03949</name>
</gene>
<reference evidence="2 3" key="1">
    <citation type="journal article" date="2014" name="Genome Announc.">
        <title>Genome sequence of the basidiomycetous fungus Pseudozyma aphidis DSM70725, an efficient producer of biosurfactant mannosylerythritol lipids.</title>
        <authorList>
            <person name="Lorenz S."/>
            <person name="Guenther M."/>
            <person name="Grumaz C."/>
            <person name="Rupp S."/>
            <person name="Zibek S."/>
            <person name="Sohn K."/>
        </authorList>
    </citation>
    <scope>NUCLEOTIDE SEQUENCE [LARGE SCALE GENOMIC DNA]</scope>
    <source>
        <strain evidence="3">ATCC 32657 / CBS 517.83 / DSM 70725 / JCM 10318 / NBRC 10182 / NRRL Y-7954 / St-0401</strain>
    </source>
</reference>
<feature type="region of interest" description="Disordered" evidence="1">
    <location>
        <begin position="14"/>
        <end position="56"/>
    </location>
</feature>
<sequence>MVVAVASNRCALATADSHDIGPAPLGPSQAASPPSCVPPLHQPRPPSLPVDSSSRAPPALALAFAPAVSHTPRSPKHSPNSPPDSTTRNVLSSPPRYPAKPGTQSRTTHHLQPAEAFFSFTLTSSSASIAHSPEFDLNLDLLTNRVAALSLLIAEPVSAPYTKTLCQARRSSSQEEIGPPASIA</sequence>
<dbReference type="EMBL" id="AWNI01000013">
    <property type="protein sequence ID" value="ETS61845.1"/>
    <property type="molecule type" value="Genomic_DNA"/>
</dbReference>
<dbReference type="Proteomes" id="UP000019462">
    <property type="component" value="Unassembled WGS sequence"/>
</dbReference>
<accession>W3VK20</accession>
<evidence type="ECO:0000256" key="1">
    <source>
        <dbReference type="SAM" id="MobiDB-lite"/>
    </source>
</evidence>
<name>W3VK20_MOEAP</name>
<dbReference type="AlphaFoldDB" id="W3VK20"/>
<evidence type="ECO:0000313" key="2">
    <source>
        <dbReference type="EMBL" id="ETS61845.1"/>
    </source>
</evidence>
<feature type="region of interest" description="Disordered" evidence="1">
    <location>
        <begin position="68"/>
        <end position="108"/>
    </location>
</feature>
<evidence type="ECO:0000313" key="3">
    <source>
        <dbReference type="Proteomes" id="UP000019462"/>
    </source>
</evidence>
<proteinExistence type="predicted"/>
<organism evidence="2 3">
    <name type="scientific">Moesziomyces aphidis</name>
    <name type="common">Pseudozyma aphidis</name>
    <dbReference type="NCBI Taxonomy" id="84754"/>
    <lineage>
        <taxon>Eukaryota</taxon>
        <taxon>Fungi</taxon>
        <taxon>Dikarya</taxon>
        <taxon>Basidiomycota</taxon>
        <taxon>Ustilaginomycotina</taxon>
        <taxon>Ustilaginomycetes</taxon>
        <taxon>Ustilaginales</taxon>
        <taxon>Ustilaginaceae</taxon>
        <taxon>Moesziomyces</taxon>
    </lineage>
</organism>
<protein>
    <submittedName>
        <fullName evidence="2">Uncharacterized protein</fullName>
    </submittedName>
</protein>
<comment type="caution">
    <text evidence="2">The sequence shown here is derived from an EMBL/GenBank/DDBJ whole genome shotgun (WGS) entry which is preliminary data.</text>
</comment>
<dbReference type="HOGENOM" id="CLU_1468794_0_0_1"/>
<feature type="compositionally biased region" description="Polar residues" evidence="1">
    <location>
        <begin position="77"/>
        <end position="92"/>
    </location>
</feature>